<protein>
    <submittedName>
        <fullName evidence="3">Uncharacterized protein</fullName>
    </submittedName>
</protein>
<feature type="compositionally biased region" description="Low complexity" evidence="1">
    <location>
        <begin position="148"/>
        <end position="163"/>
    </location>
</feature>
<evidence type="ECO:0000256" key="2">
    <source>
        <dbReference type="SAM" id="Phobius"/>
    </source>
</evidence>
<reference evidence="3" key="1">
    <citation type="submission" date="2021-04" db="EMBL/GenBank/DDBJ databases">
        <authorList>
            <person name="Chebbi M.A.C M."/>
        </authorList>
    </citation>
    <scope>NUCLEOTIDE SEQUENCE</scope>
</reference>
<accession>A0A8J2HKE9</accession>
<dbReference type="EMBL" id="CAJNRD030001120">
    <property type="protein sequence ID" value="CAG5094056.1"/>
    <property type="molecule type" value="Genomic_DNA"/>
</dbReference>
<feature type="region of interest" description="Disordered" evidence="1">
    <location>
        <begin position="144"/>
        <end position="163"/>
    </location>
</feature>
<dbReference type="Proteomes" id="UP000786811">
    <property type="component" value="Unassembled WGS sequence"/>
</dbReference>
<evidence type="ECO:0000256" key="1">
    <source>
        <dbReference type="SAM" id="MobiDB-lite"/>
    </source>
</evidence>
<dbReference type="AlphaFoldDB" id="A0A8J2HKE9"/>
<comment type="caution">
    <text evidence="3">The sequence shown here is derived from an EMBL/GenBank/DDBJ whole genome shotgun (WGS) entry which is preliminary data.</text>
</comment>
<organism evidence="3 4">
    <name type="scientific">Cotesia congregata</name>
    <name type="common">Parasitoid wasp</name>
    <name type="synonym">Apanteles congregatus</name>
    <dbReference type="NCBI Taxonomy" id="51543"/>
    <lineage>
        <taxon>Eukaryota</taxon>
        <taxon>Metazoa</taxon>
        <taxon>Ecdysozoa</taxon>
        <taxon>Arthropoda</taxon>
        <taxon>Hexapoda</taxon>
        <taxon>Insecta</taxon>
        <taxon>Pterygota</taxon>
        <taxon>Neoptera</taxon>
        <taxon>Endopterygota</taxon>
        <taxon>Hymenoptera</taxon>
        <taxon>Apocrita</taxon>
        <taxon>Ichneumonoidea</taxon>
        <taxon>Braconidae</taxon>
        <taxon>Microgastrinae</taxon>
        <taxon>Cotesia</taxon>
    </lineage>
</organism>
<feature type="transmembrane region" description="Helical" evidence="2">
    <location>
        <begin position="18"/>
        <end position="37"/>
    </location>
</feature>
<keyword evidence="4" id="KW-1185">Reference proteome</keyword>
<keyword evidence="2" id="KW-0812">Transmembrane</keyword>
<feature type="non-terminal residue" evidence="3">
    <location>
        <position position="1"/>
    </location>
</feature>
<keyword evidence="2" id="KW-1133">Transmembrane helix</keyword>
<sequence>KQLVLFSYCNLAHDHVRVFSSSSPSYFLFIITFKIIIKKMNKYCLVLAVSIVVVQSQRPPYAGTGDRLPAVLPQYQTSNQIQDPSEGQNVTETDNRINIQPNSPQILNLPVDAHGDVDLINRIQSWPKESQPFWYLNWKQIEEHRGGPSSVSSTSLPSTRRSN</sequence>
<proteinExistence type="predicted"/>
<name>A0A8J2HKE9_COTCN</name>
<keyword evidence="2" id="KW-0472">Membrane</keyword>
<gene>
    <name evidence="3" type="ORF">HICCMSTLAB_LOCUS7382</name>
</gene>
<dbReference type="OrthoDB" id="6612236at2759"/>
<evidence type="ECO:0000313" key="3">
    <source>
        <dbReference type="EMBL" id="CAG5094056.1"/>
    </source>
</evidence>
<evidence type="ECO:0000313" key="4">
    <source>
        <dbReference type="Proteomes" id="UP000786811"/>
    </source>
</evidence>